<accession>A0A347ZQG1</accession>
<dbReference type="PANTHER" id="PTHR43390:SF1">
    <property type="entry name" value="CHLOROPLAST PROCESSING PEPTIDASE"/>
    <property type="match status" value="1"/>
</dbReference>
<dbReference type="PRINTS" id="PR00727">
    <property type="entry name" value="LEADERPTASE"/>
</dbReference>
<gene>
    <name evidence="9" type="ORF">DFR64_2558</name>
</gene>
<dbReference type="PANTHER" id="PTHR43390">
    <property type="entry name" value="SIGNAL PEPTIDASE I"/>
    <property type="match status" value="1"/>
</dbReference>
<evidence type="ECO:0000256" key="4">
    <source>
        <dbReference type="ARBA" id="ARBA00013208"/>
    </source>
</evidence>
<dbReference type="PROSITE" id="PS00760">
    <property type="entry name" value="SPASE_I_2"/>
    <property type="match status" value="1"/>
</dbReference>
<protein>
    <recommendedName>
        <fullName evidence="4 7">Signal peptidase I</fullName>
        <ecNumber evidence="4 7">3.4.21.89</ecNumber>
    </recommendedName>
</protein>
<dbReference type="InterPro" id="IPR019758">
    <property type="entry name" value="Pept_S26A_signal_pept_1_CS"/>
</dbReference>
<evidence type="ECO:0000259" key="8">
    <source>
        <dbReference type="Pfam" id="PF10502"/>
    </source>
</evidence>
<dbReference type="InterPro" id="IPR000223">
    <property type="entry name" value="Pept_S26A_signal_pept_1"/>
</dbReference>
<dbReference type="PROSITE" id="PS00761">
    <property type="entry name" value="SPASE_I_3"/>
    <property type="match status" value="1"/>
</dbReference>
<dbReference type="InterPro" id="IPR019757">
    <property type="entry name" value="Pept_S26A_signal_pept_1_Lys-AS"/>
</dbReference>
<keyword evidence="10" id="KW-1185">Reference proteome</keyword>
<dbReference type="GO" id="GO:0005886">
    <property type="term" value="C:plasma membrane"/>
    <property type="evidence" value="ECO:0007669"/>
    <property type="project" value="UniProtKB-SubCell"/>
</dbReference>
<reference evidence="9 10" key="1">
    <citation type="submission" date="2018-08" db="EMBL/GenBank/DDBJ databases">
        <title>Genomic Encyclopedia of Type Strains, Phase IV (KMG-IV): sequencing the most valuable type-strain genomes for metagenomic binning, comparative biology and taxonomic classification.</title>
        <authorList>
            <person name="Goeker M."/>
        </authorList>
    </citation>
    <scope>NUCLEOTIDE SEQUENCE [LARGE SCALE GENOMIC DNA]</scope>
    <source>
        <strain evidence="9 10">DSM 23923</strain>
    </source>
</reference>
<comment type="similarity">
    <text evidence="3 7">Belongs to the peptidase S26 family.</text>
</comment>
<dbReference type="RefSeq" id="WP_198418390.1">
    <property type="nucleotide sequence ID" value="NZ_AP018437.1"/>
</dbReference>
<evidence type="ECO:0000313" key="9">
    <source>
        <dbReference type="EMBL" id="REG06128.1"/>
    </source>
</evidence>
<keyword evidence="7" id="KW-0812">Transmembrane</keyword>
<dbReference type="GO" id="GO:0004252">
    <property type="term" value="F:serine-type endopeptidase activity"/>
    <property type="evidence" value="ECO:0007669"/>
    <property type="project" value="InterPro"/>
</dbReference>
<dbReference type="NCBIfam" id="TIGR02227">
    <property type="entry name" value="sigpep_I_bact"/>
    <property type="match status" value="1"/>
</dbReference>
<evidence type="ECO:0000256" key="5">
    <source>
        <dbReference type="ARBA" id="ARBA00022801"/>
    </source>
</evidence>
<evidence type="ECO:0000313" key="10">
    <source>
        <dbReference type="Proteomes" id="UP000256388"/>
    </source>
</evidence>
<dbReference type="Proteomes" id="UP000256388">
    <property type="component" value="Unassembled WGS sequence"/>
</dbReference>
<name>A0A347ZQG1_9CHLR</name>
<keyword evidence="7" id="KW-0472">Membrane</keyword>
<evidence type="ECO:0000256" key="1">
    <source>
        <dbReference type="ARBA" id="ARBA00000677"/>
    </source>
</evidence>
<evidence type="ECO:0000256" key="3">
    <source>
        <dbReference type="ARBA" id="ARBA00009370"/>
    </source>
</evidence>
<dbReference type="InterPro" id="IPR036286">
    <property type="entry name" value="LexA/Signal_pep-like_sf"/>
</dbReference>
<dbReference type="CDD" id="cd06530">
    <property type="entry name" value="S26_SPase_I"/>
    <property type="match status" value="1"/>
</dbReference>
<dbReference type="GO" id="GO:0009003">
    <property type="term" value="F:signal peptidase activity"/>
    <property type="evidence" value="ECO:0007669"/>
    <property type="project" value="UniProtKB-EC"/>
</dbReference>
<sequence length="194" mass="22096">MENRPDNLPIEVDDDPLETRKTMRTLLEIFQTLLLAAVFYFLIDAVVGREMVQKISMEPTLVQGEILMVNKMAYKFNEPQYGEIITFKYPLDPDLAYVKRVIGLPGDEVEVTGGQVYVNGQLLYEPYISAAPEYEGVWDVPPDELFVLGDNRNPSADSHVWGFVPEENVIGKAFLVYWPVDKIRTLKAPDIFAH</sequence>
<dbReference type="AlphaFoldDB" id="A0A347ZQG1"/>
<keyword evidence="7" id="KW-0645">Protease</keyword>
<keyword evidence="7" id="KW-1133">Transmembrane helix</keyword>
<evidence type="ECO:0000256" key="2">
    <source>
        <dbReference type="ARBA" id="ARBA00004401"/>
    </source>
</evidence>
<dbReference type="InterPro" id="IPR019533">
    <property type="entry name" value="Peptidase_S26"/>
</dbReference>
<feature type="active site" evidence="6">
    <location>
        <position position="99"/>
    </location>
</feature>
<dbReference type="GO" id="GO:0006465">
    <property type="term" value="P:signal peptide processing"/>
    <property type="evidence" value="ECO:0007669"/>
    <property type="project" value="InterPro"/>
</dbReference>
<feature type="transmembrane region" description="Helical" evidence="7">
    <location>
        <begin position="29"/>
        <end position="47"/>
    </location>
</feature>
<dbReference type="EC" id="3.4.21.89" evidence="4 7"/>
<dbReference type="Gene3D" id="2.10.109.10">
    <property type="entry name" value="Umud Fragment, subunit A"/>
    <property type="match status" value="1"/>
</dbReference>
<keyword evidence="5 7" id="KW-0378">Hydrolase</keyword>
<comment type="catalytic activity">
    <reaction evidence="1 7">
        <text>Cleavage of hydrophobic, N-terminal signal or leader sequences from secreted and periplasmic proteins.</text>
        <dbReference type="EC" id="3.4.21.89"/>
    </reaction>
</comment>
<evidence type="ECO:0000256" key="6">
    <source>
        <dbReference type="PIRSR" id="PIRSR600223-1"/>
    </source>
</evidence>
<comment type="caution">
    <text evidence="9">The sequence shown here is derived from an EMBL/GenBank/DDBJ whole genome shotgun (WGS) entry which is preliminary data.</text>
</comment>
<feature type="domain" description="Peptidase S26" evidence="8">
    <location>
        <begin position="28"/>
        <end position="178"/>
    </location>
</feature>
<comment type="subcellular location">
    <subcellularLocation>
        <location evidence="2">Cell membrane</location>
        <topology evidence="2">Single-pass type II membrane protein</topology>
    </subcellularLocation>
    <subcellularLocation>
        <location evidence="7">Membrane</location>
        <topology evidence="7">Single-pass type II membrane protein</topology>
    </subcellularLocation>
</comment>
<organism evidence="9 10">
    <name type="scientific">Pelolinea submarina</name>
    <dbReference type="NCBI Taxonomy" id="913107"/>
    <lineage>
        <taxon>Bacteria</taxon>
        <taxon>Bacillati</taxon>
        <taxon>Chloroflexota</taxon>
        <taxon>Anaerolineae</taxon>
        <taxon>Anaerolineales</taxon>
        <taxon>Anaerolineaceae</taxon>
        <taxon>Pelolinea</taxon>
    </lineage>
</organism>
<dbReference type="EMBL" id="QUMS01000004">
    <property type="protein sequence ID" value="REG06128.1"/>
    <property type="molecule type" value="Genomic_DNA"/>
</dbReference>
<dbReference type="Pfam" id="PF10502">
    <property type="entry name" value="Peptidase_S26"/>
    <property type="match status" value="1"/>
</dbReference>
<proteinExistence type="inferred from homology"/>
<evidence type="ECO:0000256" key="7">
    <source>
        <dbReference type="RuleBase" id="RU362042"/>
    </source>
</evidence>
<feature type="active site" evidence="6">
    <location>
        <position position="56"/>
    </location>
</feature>
<dbReference type="SUPFAM" id="SSF51306">
    <property type="entry name" value="LexA/Signal peptidase"/>
    <property type="match status" value="1"/>
</dbReference>